<dbReference type="SUPFAM" id="SSF52047">
    <property type="entry name" value="RNI-like"/>
    <property type="match status" value="1"/>
</dbReference>
<evidence type="ECO:0000259" key="1">
    <source>
        <dbReference type="Pfam" id="PF12937"/>
    </source>
</evidence>
<dbReference type="InterPro" id="IPR032675">
    <property type="entry name" value="LRR_dom_sf"/>
</dbReference>
<dbReference type="AlphaFoldDB" id="A0AAW0DD11"/>
<name>A0AAW0DD11_9AGAR</name>
<dbReference type="Gene3D" id="1.20.1280.50">
    <property type="match status" value="1"/>
</dbReference>
<dbReference type="CDD" id="cd09917">
    <property type="entry name" value="F-box_SF"/>
    <property type="match status" value="1"/>
</dbReference>
<feature type="domain" description="F-box" evidence="1">
    <location>
        <begin position="34"/>
        <end position="77"/>
    </location>
</feature>
<dbReference type="Proteomes" id="UP001362999">
    <property type="component" value="Unassembled WGS sequence"/>
</dbReference>
<dbReference type="Pfam" id="PF12937">
    <property type="entry name" value="F-box-like"/>
    <property type="match status" value="1"/>
</dbReference>
<keyword evidence="3" id="KW-1185">Reference proteome</keyword>
<proteinExistence type="predicted"/>
<dbReference type="EMBL" id="JAWWNJ010000008">
    <property type="protein sequence ID" value="KAK7050556.1"/>
    <property type="molecule type" value="Genomic_DNA"/>
</dbReference>
<dbReference type="Gene3D" id="3.80.10.10">
    <property type="entry name" value="Ribonuclease Inhibitor"/>
    <property type="match status" value="1"/>
</dbReference>
<evidence type="ECO:0000313" key="2">
    <source>
        <dbReference type="EMBL" id="KAK7050556.1"/>
    </source>
</evidence>
<protein>
    <recommendedName>
        <fullName evidence="1">F-box domain-containing protein</fullName>
    </recommendedName>
</protein>
<gene>
    <name evidence="2" type="ORF">R3P38DRAFT_2865836</name>
</gene>
<dbReference type="InterPro" id="IPR036047">
    <property type="entry name" value="F-box-like_dom_sf"/>
</dbReference>
<dbReference type="SUPFAM" id="SSF81383">
    <property type="entry name" value="F-box domain"/>
    <property type="match status" value="1"/>
</dbReference>
<sequence>MKNHFVQVVDRARQGFKRTRSTGSESETQSHLDLVPPELWLQIFAYLSSHVDLKAVSLTCISFRQLAQPLLFTRIYTHPPPPTLALRGIQTTKYRRRTTQRLDFFLSPLIAPAVRECWIDPPSAEEEDLPTDVLIDAIFDGLRKLPNLKVLGCRSIRLASKRLEVLRCLSLTTLTLESCLSDVTQHTHLPALSLSSATFRYHEAVSRDASLSPLFSFFLSPRHLQRLASTSTEVIPVLARRRSFTRLLQLEIPVECLTSTSFISALSHCPSLERITLLTDAEGHLPSRSSTVSAIPKNTLPNLKFYRGPRNFAALFASTGRLQTVELSIPVKVHRLLRTLGQLKSAVDFLSFRVDGDIPKTLLESIHTLLPSLRTLSINDPPVSPLTLHTLLEETTPRNTTRVFRMRVEGRDRYNLWVPPVEDAVDALDCYKKIRSDIERVYPNLSTLKLLYGVEGASVVWRRNAGTGQLVQATAVH</sequence>
<reference evidence="2 3" key="1">
    <citation type="journal article" date="2024" name="J Genomics">
        <title>Draft genome sequencing and assembly of Favolaschia claudopus CIRM-BRFM 2984 isolated from oak limbs.</title>
        <authorList>
            <person name="Navarro D."/>
            <person name="Drula E."/>
            <person name="Chaduli D."/>
            <person name="Cazenave R."/>
            <person name="Ahrendt S."/>
            <person name="Wang J."/>
            <person name="Lipzen A."/>
            <person name="Daum C."/>
            <person name="Barry K."/>
            <person name="Grigoriev I.V."/>
            <person name="Favel A."/>
            <person name="Rosso M.N."/>
            <person name="Martin F."/>
        </authorList>
    </citation>
    <scope>NUCLEOTIDE SEQUENCE [LARGE SCALE GENOMIC DNA]</scope>
    <source>
        <strain evidence="2 3">CIRM-BRFM 2984</strain>
    </source>
</reference>
<accession>A0AAW0DD11</accession>
<comment type="caution">
    <text evidence="2">The sequence shown here is derived from an EMBL/GenBank/DDBJ whole genome shotgun (WGS) entry which is preliminary data.</text>
</comment>
<evidence type="ECO:0000313" key="3">
    <source>
        <dbReference type="Proteomes" id="UP001362999"/>
    </source>
</evidence>
<organism evidence="2 3">
    <name type="scientific">Favolaschia claudopus</name>
    <dbReference type="NCBI Taxonomy" id="2862362"/>
    <lineage>
        <taxon>Eukaryota</taxon>
        <taxon>Fungi</taxon>
        <taxon>Dikarya</taxon>
        <taxon>Basidiomycota</taxon>
        <taxon>Agaricomycotina</taxon>
        <taxon>Agaricomycetes</taxon>
        <taxon>Agaricomycetidae</taxon>
        <taxon>Agaricales</taxon>
        <taxon>Marasmiineae</taxon>
        <taxon>Mycenaceae</taxon>
        <taxon>Favolaschia</taxon>
    </lineage>
</organism>
<dbReference type="InterPro" id="IPR001810">
    <property type="entry name" value="F-box_dom"/>
</dbReference>